<evidence type="ECO:0000313" key="2">
    <source>
        <dbReference type="Proteomes" id="UP000824533"/>
    </source>
</evidence>
<reference evidence="1 2" key="1">
    <citation type="journal article" date="2021" name="Front. Genet.">
        <title>Chromosome-Level Genome Assembly Reveals Significant Gene Expansion in the Toll and IMD Signaling Pathways of Dendrolimus kikuchii.</title>
        <authorList>
            <person name="Zhou J."/>
            <person name="Wu P."/>
            <person name="Xiong Z."/>
            <person name="Liu N."/>
            <person name="Zhao N."/>
            <person name="Ji M."/>
            <person name="Qiu Y."/>
            <person name="Yang B."/>
        </authorList>
    </citation>
    <scope>NUCLEOTIDE SEQUENCE [LARGE SCALE GENOMIC DNA]</scope>
    <source>
        <strain evidence="1">Ann1</strain>
    </source>
</reference>
<keyword evidence="2" id="KW-1185">Reference proteome</keyword>
<gene>
    <name evidence="1" type="ORF">K1T71_008134</name>
</gene>
<sequence>MAPVPKKENIKFHSISKNEESTQLTGDEVVISGISGIYPNSENVLQFMENLYGKKEMINYDSSGQQHPEFPKRFGKLKNWQEFDAQFFRVTHTQANSLNLLSRLLLENAFNAMFDAGINPITLSGSRVGVYIGSSSTDPNLKVYNRKDANNFIISGFGQTMLANRISYWLNATGPSYAVDLADASSALCLELACKAIRTGDCDAAIVGACNCCINPFPSISMKRLGFLSLDGKTKCFTETGDGNVRSEGVGVLFLQKARDAKRIYGEICHVKGKYFPDSDGTFLHTRNPNQIEEFLQEFYSEIKISADDVDFIEANAIGFAKSDRQELEAISNLFGRRKPIKVGTVKSNVGHVESNSAICAIIKICLAYQKGLMPGNLYDNEPQNLIKTENDGRVQILTDHTPIKQGAYIAINNFSFTGGNYHILLKDHHKSKAFRNEKFSVPYLILVSGRQEKSVNKILDHLGNNPIDVEEIALLRNIFQHDIPAYTSRGYIILDDQQTQGTNILNRHLNHYPGDKRPVWFLYSGMGSQWQKMGLDLLKIPIFAQSIEKCQKVLIPLGINLLQILSDPDESIFDNILNCFVGIAAVQIGLTDILKEIGIVPDNLIGHSVGELGCAYADGCLTAEEMILCAYYRGLVSIKTNFIKGSMAAVGLGYKAILKLCPPGIAVACHNSDHSSTISGPADKVKQFVAKLTNLGIFAKEVPTANIAYHSEYIREAGPGLLKYMKGVIIDPKLRSEKWLCTSAPRDKWNTAKYASAEYFTNNLLSPVYFEETALLIPNNALVIEIAPHGLLQAIVKRSHPECHHIPLTRRDTKDSIVFLLSAIGKMYEAGLNPKMESMYPKVNFPVSTDTPSLSHLVEWEHSEKWDTYTYSNAQKIVLANRAVMVLLYDDEYKYIEDHVINGVTILPSAAVLVFVWETLAMYNNADYRNVSVIFQNVQIYCEVKVETEEPLKLNVEIQKGFQYFEVTYDDILIAKGKVGLVVKTAPYQLTREDYDYENWTEGHNLYKILNARGYSYKGEFQSIRRINFEKSQACIEWNNNWVAFLDGLIQLNMSFRDHNGISNINFINELVIDPKNHKHVKTVNVDDKTCYIAEVNHDLYGITECGGVKMEYITFIDYEKPVYDFILSNKRSRNLKVSNKSVTDSSNVNTSVPLNNFQLTNVQLEEIKSIVREYADIDYPMSALKRMSLASILESTKKKDKKVVSSIDSGITAFYKYICDDDYDASEPIVTMATKLVPTIEREEFLDPEDTYLLMIPGFDGHSHIFRNLAEKLNLKALTLQLPPDYKNDSVETIAKNIYKYLKDRIKINSKFYILGYSFGVLVALELAYILEKEGNLGVVYCLDSSPKALRAQLDAYLGKLGKYELQNTIVMHFHRLLLKENSDEFKEMLRNTEDWQSKIRLFTMQAKQKLTISHEYLGCCLDSFYRRILLAYDYKPNFKLDSELVLIKGVPHPEAITLNEDYGLSDYTSLPVQVFDIKSDHALASYDSPPVAGTGRGIRPAGLKRAGGGRPRPRADLRRGADGAGPSSLVLDAAVAAGVKKSSSVDDDRGVETGVAGPAGGGCACLRLLMLSA</sequence>
<evidence type="ECO:0000313" key="1">
    <source>
        <dbReference type="EMBL" id="KAJ0175960.1"/>
    </source>
</evidence>
<proteinExistence type="predicted"/>
<name>A0ACC1CWM4_9NEOP</name>
<dbReference type="Proteomes" id="UP000824533">
    <property type="component" value="Linkage Group LG14"/>
</dbReference>
<organism evidence="1 2">
    <name type="scientific">Dendrolimus kikuchii</name>
    <dbReference type="NCBI Taxonomy" id="765133"/>
    <lineage>
        <taxon>Eukaryota</taxon>
        <taxon>Metazoa</taxon>
        <taxon>Ecdysozoa</taxon>
        <taxon>Arthropoda</taxon>
        <taxon>Hexapoda</taxon>
        <taxon>Insecta</taxon>
        <taxon>Pterygota</taxon>
        <taxon>Neoptera</taxon>
        <taxon>Endopterygota</taxon>
        <taxon>Lepidoptera</taxon>
        <taxon>Glossata</taxon>
        <taxon>Ditrysia</taxon>
        <taxon>Bombycoidea</taxon>
        <taxon>Lasiocampidae</taxon>
        <taxon>Dendrolimus</taxon>
    </lineage>
</organism>
<comment type="caution">
    <text evidence="1">The sequence shown here is derived from an EMBL/GenBank/DDBJ whole genome shotgun (WGS) entry which is preliminary data.</text>
</comment>
<protein>
    <submittedName>
        <fullName evidence="1">Uncharacterized protein</fullName>
    </submittedName>
</protein>
<accession>A0ACC1CWM4</accession>
<dbReference type="EMBL" id="CM034400">
    <property type="protein sequence ID" value="KAJ0175960.1"/>
    <property type="molecule type" value="Genomic_DNA"/>
</dbReference>